<dbReference type="KEGG" id="nfi:NFIA_099680"/>
<sequence>MVRPGKVLCGVLAFSLVDRGCAEYSETTTVLTTPIIEEWNNGESNITISFDVMSAEYASQYTNSTDEALAKRTGITIKSIRTTIVNGAEIITTAKAALDIWQFIAGIIKNKSDLDSCTLTYGTDTADDYYYGYAYEATTTGTNCNTTAEKKTILAAVEKCANQLHAAGAVRGCCVFSHGGTWRGHLRLTAEPNTYPAHSVTC</sequence>
<dbReference type="GeneID" id="4588926"/>
<evidence type="ECO:0000313" key="3">
    <source>
        <dbReference type="EMBL" id="EAW20332.1"/>
    </source>
</evidence>
<feature type="signal peptide" evidence="1">
    <location>
        <begin position="1"/>
        <end position="22"/>
    </location>
</feature>
<dbReference type="RefSeq" id="XP_001262229.1">
    <property type="nucleotide sequence ID" value="XM_001262228.1"/>
</dbReference>
<evidence type="ECO:0000256" key="1">
    <source>
        <dbReference type="SAM" id="SignalP"/>
    </source>
</evidence>
<accession>A1DBU2</accession>
<organism evidence="3 4">
    <name type="scientific">Neosartorya fischeri (strain ATCC 1020 / DSM 3700 / CBS 544.65 / FGSC A1164 / JCM 1740 / NRRL 181 / WB 181)</name>
    <name type="common">Aspergillus fischerianus</name>
    <dbReference type="NCBI Taxonomy" id="331117"/>
    <lineage>
        <taxon>Eukaryota</taxon>
        <taxon>Fungi</taxon>
        <taxon>Dikarya</taxon>
        <taxon>Ascomycota</taxon>
        <taxon>Pezizomycotina</taxon>
        <taxon>Eurotiomycetes</taxon>
        <taxon>Eurotiomycetidae</taxon>
        <taxon>Eurotiales</taxon>
        <taxon>Aspergillaceae</taxon>
        <taxon>Aspergillus</taxon>
        <taxon>Aspergillus subgen. Fumigati</taxon>
    </lineage>
</organism>
<protein>
    <recommendedName>
        <fullName evidence="2">Secreted protein CSS2 C-terminal domain-containing protein</fullName>
    </recommendedName>
</protein>
<feature type="domain" description="Secreted protein CSS2 C-terminal" evidence="2">
    <location>
        <begin position="66"/>
        <end position="191"/>
    </location>
</feature>
<evidence type="ECO:0000313" key="4">
    <source>
        <dbReference type="Proteomes" id="UP000006702"/>
    </source>
</evidence>
<name>A1DBU2_NEOFI</name>
<gene>
    <name evidence="3" type="ORF">NFIA_099680</name>
</gene>
<feature type="chain" id="PRO_5002634376" description="Secreted protein CSS2 C-terminal domain-containing protein" evidence="1">
    <location>
        <begin position="23"/>
        <end position="202"/>
    </location>
</feature>
<dbReference type="Proteomes" id="UP000006702">
    <property type="component" value="Unassembled WGS sequence"/>
</dbReference>
<dbReference type="EMBL" id="DS027694">
    <property type="protein sequence ID" value="EAW20332.1"/>
    <property type="molecule type" value="Genomic_DNA"/>
</dbReference>
<reference evidence="4" key="1">
    <citation type="journal article" date="2008" name="PLoS Genet.">
        <title>Genomic islands in the pathogenic filamentous fungus Aspergillus fumigatus.</title>
        <authorList>
            <person name="Fedorova N.D."/>
            <person name="Khaldi N."/>
            <person name="Joardar V.S."/>
            <person name="Maiti R."/>
            <person name="Amedeo P."/>
            <person name="Anderson M.J."/>
            <person name="Crabtree J."/>
            <person name="Silva J.C."/>
            <person name="Badger J.H."/>
            <person name="Albarraq A."/>
            <person name="Angiuoli S."/>
            <person name="Bussey H."/>
            <person name="Bowyer P."/>
            <person name="Cotty P.J."/>
            <person name="Dyer P.S."/>
            <person name="Egan A."/>
            <person name="Galens K."/>
            <person name="Fraser-Liggett C.M."/>
            <person name="Haas B.J."/>
            <person name="Inman J.M."/>
            <person name="Kent R."/>
            <person name="Lemieux S."/>
            <person name="Malavazi I."/>
            <person name="Orvis J."/>
            <person name="Roemer T."/>
            <person name="Ronning C.M."/>
            <person name="Sundaram J.P."/>
            <person name="Sutton G."/>
            <person name="Turner G."/>
            <person name="Venter J.C."/>
            <person name="White O.R."/>
            <person name="Whitty B.R."/>
            <person name="Youngman P."/>
            <person name="Wolfe K.H."/>
            <person name="Goldman G.H."/>
            <person name="Wortman J.R."/>
            <person name="Jiang B."/>
            <person name="Denning D.W."/>
            <person name="Nierman W.C."/>
        </authorList>
    </citation>
    <scope>NUCLEOTIDE SEQUENCE [LARGE SCALE GENOMIC DNA]</scope>
    <source>
        <strain evidence="4">ATCC 1020 / DSM 3700 / CBS 544.65 / FGSC A1164 / JCM 1740 / NRRL 181 / WB 181</strain>
    </source>
</reference>
<keyword evidence="1" id="KW-0732">Signal</keyword>
<dbReference type="InterPro" id="IPR046624">
    <property type="entry name" value="CSS2_C"/>
</dbReference>
<dbReference type="eggNOG" id="ENOG502SEP1">
    <property type="taxonomic scope" value="Eukaryota"/>
</dbReference>
<keyword evidence="4" id="KW-1185">Reference proteome</keyword>
<dbReference type="OrthoDB" id="5059029at2759"/>
<dbReference type="Pfam" id="PF20521">
    <property type="entry name" value="DUF6736"/>
    <property type="match status" value="1"/>
</dbReference>
<dbReference type="VEuPathDB" id="FungiDB:NFIA_099680"/>
<evidence type="ECO:0000259" key="2">
    <source>
        <dbReference type="Pfam" id="PF20521"/>
    </source>
</evidence>
<dbReference type="HOGENOM" id="CLU_1390348_0_0_1"/>
<dbReference type="OMA" id="VEKCANQ"/>
<proteinExistence type="predicted"/>
<dbReference type="AlphaFoldDB" id="A1DBU2"/>